<dbReference type="AlphaFoldDB" id="A0A936ZC61"/>
<sequence length="99" mass="11130">MRVDHYPLPGLPSREDLVTPEAEVKGRLLAAIAQELDSGRRQSLEKAAVLMEQALDELQAYRDAAQYDYSRPKSMQFRGWNMGKLAEALKRTRAAQSAP</sequence>
<evidence type="ECO:0000313" key="2">
    <source>
        <dbReference type="Proteomes" id="UP000605848"/>
    </source>
</evidence>
<name>A0A936ZC61_9HYPH</name>
<protein>
    <submittedName>
        <fullName evidence="1">Uncharacterized protein</fullName>
    </submittedName>
</protein>
<dbReference type="RefSeq" id="WP_202063955.1">
    <property type="nucleotide sequence ID" value="NZ_JAEQMY010000063.1"/>
</dbReference>
<proteinExistence type="predicted"/>
<keyword evidence="2" id="KW-1185">Reference proteome</keyword>
<dbReference type="EMBL" id="JAEQMY010000063">
    <property type="protein sequence ID" value="MBL0407096.1"/>
    <property type="molecule type" value="Genomic_DNA"/>
</dbReference>
<organism evidence="1 2">
    <name type="scientific">Microvirga aerilata</name>
    <dbReference type="NCBI Taxonomy" id="670292"/>
    <lineage>
        <taxon>Bacteria</taxon>
        <taxon>Pseudomonadati</taxon>
        <taxon>Pseudomonadota</taxon>
        <taxon>Alphaproteobacteria</taxon>
        <taxon>Hyphomicrobiales</taxon>
        <taxon>Methylobacteriaceae</taxon>
        <taxon>Microvirga</taxon>
    </lineage>
</organism>
<reference evidence="1" key="1">
    <citation type="submission" date="2021-01" db="EMBL/GenBank/DDBJ databases">
        <title>Microvirga sp.</title>
        <authorList>
            <person name="Kim M.K."/>
        </authorList>
    </citation>
    <scope>NUCLEOTIDE SEQUENCE</scope>
    <source>
        <strain evidence="1">5420S-16</strain>
    </source>
</reference>
<evidence type="ECO:0000313" key="1">
    <source>
        <dbReference type="EMBL" id="MBL0407096.1"/>
    </source>
</evidence>
<gene>
    <name evidence="1" type="ORF">JKG68_24485</name>
</gene>
<accession>A0A936ZC61</accession>
<dbReference type="Proteomes" id="UP000605848">
    <property type="component" value="Unassembled WGS sequence"/>
</dbReference>
<comment type="caution">
    <text evidence="1">The sequence shown here is derived from an EMBL/GenBank/DDBJ whole genome shotgun (WGS) entry which is preliminary data.</text>
</comment>